<dbReference type="InterPro" id="IPR010737">
    <property type="entry name" value="4-carb_acid_sugar_kinase_N"/>
</dbReference>
<dbReference type="Gene3D" id="3.40.50.10840">
    <property type="entry name" value="Putative sugar-binding, N-terminal domain"/>
    <property type="match status" value="1"/>
</dbReference>
<gene>
    <name evidence="2" type="ORF">GA0074694_4394</name>
</gene>
<sequence>MAKTVVLDDDPTGTQSASGVRVLLRWDADRLTETLRGVDAVYLQTNSRAIDAAAAVALGRRIRAEIEAASTALGERVDVVLRGDSTLRGHVFAETDVFTGDDTPILFLPAFPAGGRTTLGGVHYVLVDRVRTPAHETEYAADPVSGFRHGDLVGYVRETW</sequence>
<organism evidence="2 3">
    <name type="scientific">Micromonospora inyonensis</name>
    <dbReference type="NCBI Taxonomy" id="47866"/>
    <lineage>
        <taxon>Bacteria</taxon>
        <taxon>Bacillati</taxon>
        <taxon>Actinomycetota</taxon>
        <taxon>Actinomycetes</taxon>
        <taxon>Micromonosporales</taxon>
        <taxon>Micromonosporaceae</taxon>
        <taxon>Micromonospora</taxon>
    </lineage>
</organism>
<dbReference type="AlphaFoldDB" id="A0A1C6S9E5"/>
<keyword evidence="3" id="KW-1185">Reference proteome</keyword>
<evidence type="ECO:0000313" key="2">
    <source>
        <dbReference type="EMBL" id="SCL26026.1"/>
    </source>
</evidence>
<evidence type="ECO:0000259" key="1">
    <source>
        <dbReference type="Pfam" id="PF07005"/>
    </source>
</evidence>
<feature type="domain" description="Four-carbon acid sugar kinase N-terminal" evidence="1">
    <location>
        <begin position="5"/>
        <end position="158"/>
    </location>
</feature>
<dbReference type="Pfam" id="PF07005">
    <property type="entry name" value="SBD_N"/>
    <property type="match status" value="1"/>
</dbReference>
<reference evidence="3" key="1">
    <citation type="submission" date="2016-06" db="EMBL/GenBank/DDBJ databases">
        <authorList>
            <person name="Varghese N."/>
        </authorList>
    </citation>
    <scope>NUCLEOTIDE SEQUENCE [LARGE SCALE GENOMIC DNA]</scope>
    <source>
        <strain evidence="3">DSM 46123</strain>
    </source>
</reference>
<dbReference type="InterPro" id="IPR037051">
    <property type="entry name" value="4-carb_acid_sugar_kinase_N_sf"/>
</dbReference>
<dbReference type="Proteomes" id="UP000198906">
    <property type="component" value="Unassembled WGS sequence"/>
</dbReference>
<dbReference type="SUPFAM" id="SSF142764">
    <property type="entry name" value="YgbK-like"/>
    <property type="match status" value="1"/>
</dbReference>
<protein>
    <submittedName>
        <fullName evidence="2">Putative sugar-binding N-terminal domain-containing protein</fullName>
    </submittedName>
</protein>
<evidence type="ECO:0000313" key="3">
    <source>
        <dbReference type="Proteomes" id="UP000198906"/>
    </source>
</evidence>
<name>A0A1C6S9E5_9ACTN</name>
<dbReference type="RefSeq" id="WP_091461202.1">
    <property type="nucleotide sequence ID" value="NZ_FMHU01000002.1"/>
</dbReference>
<dbReference type="EMBL" id="FMHU01000002">
    <property type="protein sequence ID" value="SCL26026.1"/>
    <property type="molecule type" value="Genomic_DNA"/>
</dbReference>
<accession>A0A1C6S9E5</accession>
<proteinExistence type="predicted"/>